<name>A0ABW7CAH1_9CYAN</name>
<dbReference type="RefSeq" id="WP_393011257.1">
    <property type="nucleotide sequence ID" value="NZ_JAZAQF010000029.1"/>
</dbReference>
<protein>
    <submittedName>
        <fullName evidence="2">Uncharacterized protein</fullName>
    </submittedName>
</protein>
<proteinExistence type="predicted"/>
<evidence type="ECO:0000256" key="1">
    <source>
        <dbReference type="SAM" id="MobiDB-lite"/>
    </source>
</evidence>
<comment type="caution">
    <text evidence="2">The sequence shown here is derived from an EMBL/GenBank/DDBJ whole genome shotgun (WGS) entry which is preliminary data.</text>
</comment>
<evidence type="ECO:0000313" key="3">
    <source>
        <dbReference type="Proteomes" id="UP001604335"/>
    </source>
</evidence>
<dbReference type="Proteomes" id="UP001604335">
    <property type="component" value="Unassembled WGS sequence"/>
</dbReference>
<evidence type="ECO:0000313" key="2">
    <source>
        <dbReference type="EMBL" id="MFG3817145.1"/>
    </source>
</evidence>
<sequence length="58" mass="5822">MPAGQEAGDRPEGANLHRNPTTSYPVLPRCGFGVAAGLGAIAAARACMGSVAINPTRT</sequence>
<reference evidence="3" key="1">
    <citation type="journal article" date="2024" name="Algal Res.">
        <title>Biochemical, toxicological and genomic investigation of a high-biomass producing Limnothrix strain isolated from Italian shallow drinking water reservoir.</title>
        <authorList>
            <person name="Simonazzi M."/>
            <person name="Shishido T.K."/>
            <person name="Delbaje E."/>
            <person name="Wahlsten M."/>
            <person name="Fewer D.P."/>
            <person name="Sivonen K."/>
            <person name="Pezzolesi L."/>
            <person name="Pistocchi R."/>
        </authorList>
    </citation>
    <scope>NUCLEOTIDE SEQUENCE [LARGE SCALE GENOMIC DNA]</scope>
    <source>
        <strain evidence="3">LRLZ20PSL1</strain>
    </source>
</reference>
<organism evidence="2 3">
    <name type="scientific">Limnothrix redekei LRLZ20PSL1</name>
    <dbReference type="NCBI Taxonomy" id="3112953"/>
    <lineage>
        <taxon>Bacteria</taxon>
        <taxon>Bacillati</taxon>
        <taxon>Cyanobacteriota</taxon>
        <taxon>Cyanophyceae</taxon>
        <taxon>Pseudanabaenales</taxon>
        <taxon>Pseudanabaenaceae</taxon>
        <taxon>Limnothrix</taxon>
    </lineage>
</organism>
<feature type="region of interest" description="Disordered" evidence="1">
    <location>
        <begin position="1"/>
        <end position="21"/>
    </location>
</feature>
<dbReference type="EMBL" id="JAZAQF010000029">
    <property type="protein sequence ID" value="MFG3817145.1"/>
    <property type="molecule type" value="Genomic_DNA"/>
</dbReference>
<keyword evidence="3" id="KW-1185">Reference proteome</keyword>
<accession>A0ABW7CAH1</accession>
<gene>
    <name evidence="2" type="ORF">VPK24_05810</name>
</gene>